<dbReference type="eggNOG" id="COG2814">
    <property type="taxonomic scope" value="Bacteria"/>
</dbReference>
<keyword evidence="3 8" id="KW-0813">Transport</keyword>
<organism evidence="11">
    <name type="scientific">Pseudomonas fluorescens (strain SBW25)</name>
    <dbReference type="NCBI Taxonomy" id="216595"/>
    <lineage>
        <taxon>Bacteria</taxon>
        <taxon>Pseudomonadati</taxon>
        <taxon>Pseudomonadota</taxon>
        <taxon>Gammaproteobacteria</taxon>
        <taxon>Pseudomonadales</taxon>
        <taxon>Pseudomonadaceae</taxon>
        <taxon>Pseudomonas</taxon>
    </lineage>
</organism>
<dbReference type="Gene3D" id="1.20.1720.10">
    <property type="entry name" value="Multidrug resistance protein D"/>
    <property type="match status" value="1"/>
</dbReference>
<dbReference type="GO" id="GO:0042910">
    <property type="term" value="F:xenobiotic transmembrane transporter activity"/>
    <property type="evidence" value="ECO:0007669"/>
    <property type="project" value="InterPro"/>
</dbReference>
<reference evidence="10" key="2">
    <citation type="submission" date="2023-10" db="EMBL/GenBank/DDBJ databases">
        <authorList>
            <person name="Fortmann-Grote C."/>
        </authorList>
    </citation>
    <scope>NUCLEOTIDE SEQUENCE</scope>
    <source>
        <strain evidence="10">SBW25</strain>
    </source>
</reference>
<dbReference type="CDD" id="cd17320">
    <property type="entry name" value="MFS_MdfA_MDR_like"/>
    <property type="match status" value="1"/>
</dbReference>
<dbReference type="KEGG" id="pfs:PFLU_3644"/>
<dbReference type="InterPro" id="IPR036259">
    <property type="entry name" value="MFS_trans_sf"/>
</dbReference>
<feature type="transmembrane region" description="Helical" evidence="8">
    <location>
        <begin position="343"/>
        <end position="366"/>
    </location>
</feature>
<evidence type="ECO:0000256" key="3">
    <source>
        <dbReference type="ARBA" id="ARBA00022448"/>
    </source>
</evidence>
<dbReference type="PROSITE" id="PS50850">
    <property type="entry name" value="MFS"/>
    <property type="match status" value="1"/>
</dbReference>
<evidence type="ECO:0000313" key="11">
    <source>
        <dbReference type="EMBL" id="CAY49881.1"/>
    </source>
</evidence>
<dbReference type="GO" id="GO:1990961">
    <property type="term" value="P:xenobiotic detoxification by transmembrane export across the plasma membrane"/>
    <property type="evidence" value="ECO:0007669"/>
    <property type="project" value="InterPro"/>
</dbReference>
<dbReference type="Proteomes" id="UP001152918">
    <property type="component" value="Chromosome"/>
</dbReference>
<dbReference type="NCBIfam" id="TIGR00710">
    <property type="entry name" value="efflux_Bcr_CflA"/>
    <property type="match status" value="1"/>
</dbReference>
<evidence type="ECO:0000313" key="10">
    <source>
        <dbReference type="EMBL" id="CAI2797850.1"/>
    </source>
</evidence>
<keyword evidence="7 8" id="KW-0472">Membrane</keyword>
<evidence type="ECO:0000256" key="7">
    <source>
        <dbReference type="ARBA" id="ARBA00023136"/>
    </source>
</evidence>
<dbReference type="GO" id="GO:0005886">
    <property type="term" value="C:plasma membrane"/>
    <property type="evidence" value="ECO:0007669"/>
    <property type="project" value="UniProtKB-SubCell"/>
</dbReference>
<feature type="transmembrane region" description="Helical" evidence="8">
    <location>
        <begin position="45"/>
        <end position="68"/>
    </location>
</feature>
<accession>C3JXL6</accession>
<sequence>MPSMTNAPVPSRSLLFLLVALTALGEVSTQLIIPGLGAIEQALAAPAGSALMALSAFVAAFGLGQLLFGPLSDRIGRRPVLIGGLALYVLATLSMLLVDDMYQFIAARVLQGLGACAALVLARTVVRDVWKAEAGPALALTMIGMLYAIVVAPMVGGLLIKLFGWHAPIILALTIGSVVLLLAVLFFRESNHALDPKAGHWRTLGGQYLDLLKGRQYRAFAVALACTYGAMFSVIAGSSTVFINLLGFSSLEYGINFGLIVSMLIVGSTYTRRNIMRLGPQRIVAMGVALVAFGGVLAVVIYALFGLSAVGLDIPIALATLGGGLVLPGSVTGGVMPNAHRAGLAAGLMGFSQMFGATCSGVLLSHLRDGSAAPMIIIQACFAVTAFVAFHLLRERRTALVPSV</sequence>
<evidence type="ECO:0000256" key="8">
    <source>
        <dbReference type="RuleBase" id="RU365088"/>
    </source>
</evidence>
<feature type="transmembrane region" description="Helical" evidence="8">
    <location>
        <begin position="165"/>
        <end position="187"/>
    </location>
</feature>
<name>C3JXL6_PSEFS</name>
<dbReference type="SUPFAM" id="SSF103473">
    <property type="entry name" value="MFS general substrate transporter"/>
    <property type="match status" value="1"/>
</dbReference>
<dbReference type="HOGENOM" id="CLU_001265_47_1_6"/>
<reference evidence="11" key="1">
    <citation type="journal article" date="2009" name="Genome Biol.">
        <title>Genomic and genetic analyses of diversity and plant interactions of Pseudomonas fluorescens.</title>
        <authorList>
            <person name="Silby M.W."/>
            <person name="Cerdeno-Tarraga A.M."/>
            <person name="Vernikos G.S."/>
            <person name="Giddens S.R."/>
            <person name="Jackson R.W."/>
            <person name="Preston G.M."/>
            <person name="Zhang X.X."/>
            <person name="Moon C.D."/>
            <person name="Gehrig S.M."/>
            <person name="Godfrey S.A."/>
            <person name="Knight C.G."/>
            <person name="Malone J.G."/>
            <person name="Robinson Z."/>
            <person name="Spiers A.J."/>
            <person name="Harris S."/>
            <person name="Challis G.L."/>
            <person name="Yaxley A.M."/>
            <person name="Harris D."/>
            <person name="Seeger K."/>
            <person name="Murphy L."/>
            <person name="Rutter S."/>
            <person name="Squares R."/>
            <person name="Quail M.A."/>
            <person name="Saunders E."/>
            <person name="Mavromatis K."/>
            <person name="Brettin T.S."/>
            <person name="Bentley S.D."/>
            <person name="Hothersall J."/>
            <person name="Stephens E."/>
            <person name="Thomas C.M."/>
            <person name="Parkhill J."/>
            <person name="Levy S.B."/>
            <person name="Rainey P.B."/>
            <person name="Thomson N.R."/>
        </authorList>
    </citation>
    <scope>NUCLEOTIDE SEQUENCE [LARGE SCALE GENOMIC DNA]</scope>
    <source>
        <strain evidence="11">SBW25</strain>
    </source>
</reference>
<keyword evidence="6 8" id="KW-1133">Transmembrane helix</keyword>
<feature type="transmembrane region" description="Helical" evidence="8">
    <location>
        <begin position="253"/>
        <end position="271"/>
    </location>
</feature>
<feature type="transmembrane region" description="Helical" evidence="8">
    <location>
        <begin position="372"/>
        <end position="393"/>
    </location>
</feature>
<keyword evidence="4" id="KW-1003">Cell membrane</keyword>
<dbReference type="Pfam" id="PF07690">
    <property type="entry name" value="MFS_1"/>
    <property type="match status" value="1"/>
</dbReference>
<keyword evidence="5 8" id="KW-0812">Transmembrane</keyword>
<feature type="transmembrane region" description="Helical" evidence="8">
    <location>
        <begin position="104"/>
        <end position="126"/>
    </location>
</feature>
<feature type="transmembrane region" description="Helical" evidence="8">
    <location>
        <begin position="138"/>
        <end position="159"/>
    </location>
</feature>
<dbReference type="EMBL" id="OV986001">
    <property type="protein sequence ID" value="CAI2797850.1"/>
    <property type="molecule type" value="Genomic_DNA"/>
</dbReference>
<dbReference type="PANTHER" id="PTHR23502:SF132">
    <property type="entry name" value="POLYAMINE TRANSPORTER 2-RELATED"/>
    <property type="match status" value="1"/>
</dbReference>
<feature type="domain" description="Major facilitator superfamily (MFS) profile" evidence="9">
    <location>
        <begin position="14"/>
        <end position="397"/>
    </location>
</feature>
<comment type="subcellular location">
    <subcellularLocation>
        <location evidence="8">Cell inner membrane</location>
        <topology evidence="8">Multi-pass membrane protein</topology>
    </subcellularLocation>
    <subcellularLocation>
        <location evidence="1">Cell membrane</location>
        <topology evidence="1">Multi-pass membrane protein</topology>
    </subcellularLocation>
</comment>
<comment type="similarity">
    <text evidence="2 8">Belongs to the major facilitator superfamily. Bcr/CmlA family.</text>
</comment>
<proteinExistence type="inferred from homology"/>
<evidence type="ECO:0000256" key="6">
    <source>
        <dbReference type="ARBA" id="ARBA00022989"/>
    </source>
</evidence>
<dbReference type="InterPro" id="IPR004812">
    <property type="entry name" value="Efflux_drug-R_Bcr/CmlA"/>
</dbReference>
<evidence type="ECO:0000256" key="1">
    <source>
        <dbReference type="ARBA" id="ARBA00004651"/>
    </source>
</evidence>
<evidence type="ECO:0000256" key="5">
    <source>
        <dbReference type="ARBA" id="ARBA00022692"/>
    </source>
</evidence>
<feature type="transmembrane region" description="Helical" evidence="8">
    <location>
        <begin position="219"/>
        <end position="247"/>
    </location>
</feature>
<dbReference type="AlphaFoldDB" id="C3JXL6"/>
<dbReference type="PANTHER" id="PTHR23502">
    <property type="entry name" value="MAJOR FACILITATOR SUPERFAMILY"/>
    <property type="match status" value="1"/>
</dbReference>
<keyword evidence="8" id="KW-0997">Cell inner membrane</keyword>
<dbReference type="InterPro" id="IPR020846">
    <property type="entry name" value="MFS_dom"/>
</dbReference>
<protein>
    <recommendedName>
        <fullName evidence="8">Bcr/CflA family efflux transporter</fullName>
    </recommendedName>
</protein>
<evidence type="ECO:0000256" key="2">
    <source>
        <dbReference type="ARBA" id="ARBA00006236"/>
    </source>
</evidence>
<dbReference type="EMBL" id="AM181176">
    <property type="protein sequence ID" value="CAY49881.1"/>
    <property type="molecule type" value="Genomic_DNA"/>
</dbReference>
<evidence type="ECO:0000259" key="9">
    <source>
        <dbReference type="PROSITE" id="PS50850"/>
    </source>
</evidence>
<feature type="transmembrane region" description="Helical" evidence="8">
    <location>
        <begin position="283"/>
        <end position="304"/>
    </location>
</feature>
<evidence type="ECO:0000256" key="4">
    <source>
        <dbReference type="ARBA" id="ARBA00022475"/>
    </source>
</evidence>
<feature type="transmembrane region" description="Helical" evidence="8">
    <location>
        <begin position="80"/>
        <end position="98"/>
    </location>
</feature>
<comment type="caution">
    <text evidence="8">Lacks conserved residue(s) required for the propagation of feature annotation.</text>
</comment>
<feature type="transmembrane region" description="Helical" evidence="8">
    <location>
        <begin position="316"/>
        <end position="336"/>
    </location>
</feature>
<dbReference type="InterPro" id="IPR011701">
    <property type="entry name" value="MFS"/>
</dbReference>
<gene>
    <name evidence="11" type="ordered locus">PFLU_3644</name>
</gene>